<dbReference type="GO" id="GO:0000272">
    <property type="term" value="P:polysaccharide catabolic process"/>
    <property type="evidence" value="ECO:0007669"/>
    <property type="project" value="UniProtKB-KW"/>
</dbReference>
<dbReference type="HOGENOM" id="CLU_007818_3_0_1"/>
<dbReference type="InterPro" id="IPR017853">
    <property type="entry name" value="GH"/>
</dbReference>
<keyword evidence="9" id="KW-0325">Glycoprotein</keyword>
<evidence type="ECO:0000256" key="12">
    <source>
        <dbReference type="ARBA" id="ARBA00023326"/>
    </source>
</evidence>
<keyword evidence="5" id="KW-0147">Chitin-binding</keyword>
<dbReference type="PROSITE" id="PS01095">
    <property type="entry name" value="GH18_1"/>
    <property type="match status" value="1"/>
</dbReference>
<evidence type="ECO:0000256" key="6">
    <source>
        <dbReference type="ARBA" id="ARBA00022801"/>
    </source>
</evidence>
<dbReference type="RefSeq" id="XP_040680383.1">
    <property type="nucleotide sequence ID" value="XM_040821814.1"/>
</dbReference>
<protein>
    <recommendedName>
        <fullName evidence="3">chitinase</fullName>
        <ecNumber evidence="3">3.2.1.14</ecNumber>
    </recommendedName>
</protein>
<keyword evidence="11 13" id="KW-0326">Glycosidase</keyword>
<dbReference type="PANTHER" id="PTHR45708">
    <property type="entry name" value="ENDOCHITINASE"/>
    <property type="match status" value="1"/>
</dbReference>
<evidence type="ECO:0000256" key="1">
    <source>
        <dbReference type="ARBA" id="ARBA00000822"/>
    </source>
</evidence>
<dbReference type="GO" id="GO:0008061">
    <property type="term" value="F:chitin binding"/>
    <property type="evidence" value="ECO:0007669"/>
    <property type="project" value="UniProtKB-KW"/>
</dbReference>
<sequence>MPDRVQKTIILSLGGMNYSQGGWVDAQDAEKAAQSVWDMFGPVPPGGNVDRPFGSAVVDGFDFDFESTANNLEAFGAKLRSLMDRAGRRRFYLTASPQCVFPDAAMAPTLHNAAFDFVMVQFYNNWCSVSNFQIGSATQNAFNFDDWPWWARRSQNPKVKVFLGVLANKGAGAGFIHGEKLKVAIAYSKKFSSFGGVMMWDMSQLYANKRFLAEVVNALAKWVLICKLPRLGDWRDAWTLYKRQPVLGYVTKWFLPSRHLVYMFSTTVLTWDKAH</sequence>
<proteinExistence type="inferred from homology"/>
<dbReference type="AlphaFoldDB" id="A0A0B2X0Z7"/>
<keyword evidence="12" id="KW-0624">Polysaccharide degradation</keyword>
<dbReference type="Proteomes" id="UP000030816">
    <property type="component" value="Unassembled WGS sequence"/>
</dbReference>
<dbReference type="PROSITE" id="PS51910">
    <property type="entry name" value="GH18_2"/>
    <property type="match status" value="1"/>
</dbReference>
<comment type="catalytic activity">
    <reaction evidence="1">
        <text>Random endo-hydrolysis of N-acetyl-beta-D-glucosaminide (1-&gt;4)-beta-linkages in chitin and chitodextrins.</text>
        <dbReference type="EC" id="3.2.1.14"/>
    </reaction>
</comment>
<evidence type="ECO:0000256" key="4">
    <source>
        <dbReference type="ARBA" id="ARBA00022525"/>
    </source>
</evidence>
<keyword evidence="4" id="KW-0964">Secreted</keyword>
<keyword evidence="6 13" id="KW-0378">Hydrolase</keyword>
<dbReference type="Gene3D" id="3.20.20.80">
    <property type="entry name" value="Glycosidases"/>
    <property type="match status" value="1"/>
</dbReference>
<dbReference type="GO" id="GO:0006032">
    <property type="term" value="P:chitin catabolic process"/>
    <property type="evidence" value="ECO:0007669"/>
    <property type="project" value="UniProtKB-KW"/>
</dbReference>
<evidence type="ECO:0000256" key="2">
    <source>
        <dbReference type="ARBA" id="ARBA00004613"/>
    </source>
</evidence>
<dbReference type="SUPFAM" id="SSF51445">
    <property type="entry name" value="(Trans)glycosidases"/>
    <property type="match status" value="1"/>
</dbReference>
<evidence type="ECO:0000256" key="5">
    <source>
        <dbReference type="ARBA" id="ARBA00022669"/>
    </source>
</evidence>
<organism evidence="16 17">
    <name type="scientific">Metarhizium album (strain ARSEF 1941)</name>
    <dbReference type="NCBI Taxonomy" id="1081103"/>
    <lineage>
        <taxon>Eukaryota</taxon>
        <taxon>Fungi</taxon>
        <taxon>Dikarya</taxon>
        <taxon>Ascomycota</taxon>
        <taxon>Pezizomycotina</taxon>
        <taxon>Sordariomycetes</taxon>
        <taxon>Hypocreomycetidae</taxon>
        <taxon>Hypocreales</taxon>
        <taxon>Clavicipitaceae</taxon>
        <taxon>Metarhizium</taxon>
    </lineage>
</organism>
<evidence type="ECO:0000256" key="14">
    <source>
        <dbReference type="RuleBase" id="RU004453"/>
    </source>
</evidence>
<evidence type="ECO:0000256" key="9">
    <source>
        <dbReference type="ARBA" id="ARBA00023180"/>
    </source>
</evidence>
<dbReference type="PANTHER" id="PTHR45708:SF49">
    <property type="entry name" value="ENDOCHITINASE"/>
    <property type="match status" value="1"/>
</dbReference>
<evidence type="ECO:0000256" key="13">
    <source>
        <dbReference type="RuleBase" id="RU000489"/>
    </source>
</evidence>
<dbReference type="GeneID" id="63737470"/>
<name>A0A0B2X0Z7_METAS</name>
<dbReference type="EMBL" id="AZHE01000005">
    <property type="protein sequence ID" value="KHN99317.1"/>
    <property type="molecule type" value="Genomic_DNA"/>
</dbReference>
<feature type="domain" description="GH18" evidence="15">
    <location>
        <begin position="1"/>
        <end position="215"/>
    </location>
</feature>
<evidence type="ECO:0000256" key="3">
    <source>
        <dbReference type="ARBA" id="ARBA00012729"/>
    </source>
</evidence>
<dbReference type="GO" id="GO:0005576">
    <property type="term" value="C:extracellular region"/>
    <property type="evidence" value="ECO:0007669"/>
    <property type="project" value="UniProtKB-SubCell"/>
</dbReference>
<keyword evidence="8" id="KW-0843">Virulence</keyword>
<accession>A0A0B2X0Z7</accession>
<dbReference type="EC" id="3.2.1.14" evidence="3"/>
<comment type="similarity">
    <text evidence="14">Belongs to the glycosyl hydrolase 18 family.</text>
</comment>
<keyword evidence="10" id="KW-0119">Carbohydrate metabolism</keyword>
<keyword evidence="7" id="KW-0146">Chitin degradation</keyword>
<gene>
    <name evidence="16" type="ORF">MAM_03015</name>
</gene>
<evidence type="ECO:0000259" key="15">
    <source>
        <dbReference type="PROSITE" id="PS51910"/>
    </source>
</evidence>
<dbReference type="Pfam" id="PF00704">
    <property type="entry name" value="Glyco_hydro_18"/>
    <property type="match status" value="1"/>
</dbReference>
<evidence type="ECO:0000313" key="16">
    <source>
        <dbReference type="EMBL" id="KHN99317.1"/>
    </source>
</evidence>
<evidence type="ECO:0000256" key="8">
    <source>
        <dbReference type="ARBA" id="ARBA00023026"/>
    </source>
</evidence>
<dbReference type="InterPro" id="IPR001223">
    <property type="entry name" value="Glyco_hydro18_cat"/>
</dbReference>
<dbReference type="InterPro" id="IPR001579">
    <property type="entry name" value="Glyco_hydro_18_chit_AS"/>
</dbReference>
<dbReference type="GO" id="GO:0008843">
    <property type="term" value="F:endochitinase activity"/>
    <property type="evidence" value="ECO:0007669"/>
    <property type="project" value="UniProtKB-EC"/>
</dbReference>
<dbReference type="OrthoDB" id="2425929at2759"/>
<reference evidence="16 17" key="1">
    <citation type="journal article" date="2014" name="Proc. Natl. Acad. Sci. U.S.A.">
        <title>Trajectory and genomic determinants of fungal-pathogen speciation and host adaptation.</title>
        <authorList>
            <person name="Hu X."/>
            <person name="Xiao G."/>
            <person name="Zheng P."/>
            <person name="Shang Y."/>
            <person name="Su Y."/>
            <person name="Zhang X."/>
            <person name="Liu X."/>
            <person name="Zhan S."/>
            <person name="St Leger R.J."/>
            <person name="Wang C."/>
        </authorList>
    </citation>
    <scope>NUCLEOTIDE SEQUENCE [LARGE SCALE GENOMIC DNA]</scope>
    <source>
        <strain evidence="16 17">ARSEF 1941</strain>
    </source>
</reference>
<comment type="subcellular location">
    <subcellularLocation>
        <location evidence="2">Secreted</location>
    </subcellularLocation>
</comment>
<keyword evidence="17" id="KW-1185">Reference proteome</keyword>
<evidence type="ECO:0000313" key="17">
    <source>
        <dbReference type="Proteomes" id="UP000030816"/>
    </source>
</evidence>
<evidence type="ECO:0000256" key="7">
    <source>
        <dbReference type="ARBA" id="ARBA00023024"/>
    </source>
</evidence>
<evidence type="ECO:0000256" key="10">
    <source>
        <dbReference type="ARBA" id="ARBA00023277"/>
    </source>
</evidence>
<dbReference type="InterPro" id="IPR050542">
    <property type="entry name" value="Glycosyl_Hydrlase18_Chitinase"/>
</dbReference>
<comment type="caution">
    <text evidence="16">The sequence shown here is derived from an EMBL/GenBank/DDBJ whole genome shotgun (WGS) entry which is preliminary data.</text>
</comment>
<dbReference type="STRING" id="1081103.A0A0B2X0Z7"/>
<evidence type="ECO:0000256" key="11">
    <source>
        <dbReference type="ARBA" id="ARBA00023295"/>
    </source>
</evidence>